<accession>A0A7S3D4V1</accession>
<sequence length="439" mass="48045">MKALLVSALVVCTFGACLSAECHGAPDPNAKPNNNPIFSSPPTFVTSAQNGKLYRAGDDEDVFDIVHVWGTPYEMGYAQGQLQKEKANKFITSLWAYLEAQVIEAINGTVSWIPVGVAKWVADVGLDVALDLTYDATKKYSGSYFEEEMKGICDASGADYKTLRRIHMIGELTKGSCSMMGAWGTATEDGTPLLAFRALDWNTDGPFKDFPQVTVYHPTPGSGNGHAFMNVGWVGWIGSITGMSSMDMAICEIGVSFPDDTFGQESRLGIPFTYILRDILQFDVTIDDSISRIVNADRTCDLILGVGDGKLNEFRSVQYSHSVARFFDDKNLLPLNETWHPRIPDTVYHGMDWLCPGYSVVLANQIKEHHGGINADIAIHNILPVVQTGDLHIAVYDFANDAIFIANARKDAASGPLNAYDRTFTKLSVSALFGEENQP</sequence>
<keyword evidence="1" id="KW-0732">Signal</keyword>
<dbReference type="PANTHER" id="PTHR35190:SF2">
    <property type="entry name" value="PROTEIN DCD1B"/>
    <property type="match status" value="1"/>
</dbReference>
<reference evidence="2" key="1">
    <citation type="submission" date="2021-01" db="EMBL/GenBank/DDBJ databases">
        <authorList>
            <person name="Corre E."/>
            <person name="Pelletier E."/>
            <person name="Niang G."/>
            <person name="Scheremetjew M."/>
            <person name="Finn R."/>
            <person name="Kale V."/>
            <person name="Holt S."/>
            <person name="Cochrane G."/>
            <person name="Meng A."/>
            <person name="Brown T."/>
            <person name="Cohen L."/>
        </authorList>
    </citation>
    <scope>NUCLEOTIDE SEQUENCE</scope>
    <source>
        <strain evidence="2">NIES-2562</strain>
    </source>
</reference>
<dbReference type="AlphaFoldDB" id="A0A7S3D4V1"/>
<evidence type="ECO:0000256" key="1">
    <source>
        <dbReference type="SAM" id="SignalP"/>
    </source>
</evidence>
<evidence type="ECO:0000313" key="2">
    <source>
        <dbReference type="EMBL" id="CAE0245964.1"/>
    </source>
</evidence>
<dbReference type="Gene3D" id="3.60.60.10">
    <property type="entry name" value="Penicillin V Acylase, Chain A"/>
    <property type="match status" value="1"/>
</dbReference>
<dbReference type="EMBL" id="HBIB01012457">
    <property type="protein sequence ID" value="CAE0245971.1"/>
    <property type="molecule type" value="Transcribed_RNA"/>
</dbReference>
<name>A0A7S3D4V1_9EUKA</name>
<dbReference type="PANTHER" id="PTHR35190">
    <property type="entry name" value="PROTEIN DCD1B"/>
    <property type="match status" value="1"/>
</dbReference>
<feature type="chain" id="PRO_5036212087" description="Acid ceramidase-like protein" evidence="1">
    <location>
        <begin position="20"/>
        <end position="439"/>
    </location>
</feature>
<gene>
    <name evidence="2" type="ORF">PBIL07802_LOCUS8147</name>
    <name evidence="3" type="ORF">PBIL07802_LOCUS8152</name>
    <name evidence="4" type="ORF">PBIL07802_LOCUS8154</name>
</gene>
<evidence type="ECO:0000313" key="3">
    <source>
        <dbReference type="EMBL" id="CAE0245969.1"/>
    </source>
</evidence>
<protein>
    <recommendedName>
        <fullName evidence="5">Acid ceramidase-like protein</fullName>
    </recommendedName>
</protein>
<dbReference type="EMBL" id="HBIB01012450">
    <property type="protein sequence ID" value="CAE0245964.1"/>
    <property type="molecule type" value="Transcribed_RNA"/>
</dbReference>
<dbReference type="InterPro" id="IPR047803">
    <property type="entry name" value="DCD1A/B-like"/>
</dbReference>
<dbReference type="EMBL" id="HBIB01012455">
    <property type="protein sequence ID" value="CAE0245969.1"/>
    <property type="molecule type" value="Transcribed_RNA"/>
</dbReference>
<proteinExistence type="predicted"/>
<evidence type="ECO:0000313" key="4">
    <source>
        <dbReference type="EMBL" id="CAE0245971.1"/>
    </source>
</evidence>
<organism evidence="2">
    <name type="scientific">Palpitomonas bilix</name>
    <dbReference type="NCBI Taxonomy" id="652834"/>
    <lineage>
        <taxon>Eukaryota</taxon>
        <taxon>Eukaryota incertae sedis</taxon>
    </lineage>
</organism>
<evidence type="ECO:0008006" key="5">
    <source>
        <dbReference type="Google" id="ProtNLM"/>
    </source>
</evidence>
<dbReference type="PROSITE" id="PS51257">
    <property type="entry name" value="PROKAR_LIPOPROTEIN"/>
    <property type="match status" value="1"/>
</dbReference>
<feature type="signal peptide" evidence="1">
    <location>
        <begin position="1"/>
        <end position="19"/>
    </location>
</feature>